<protein>
    <submittedName>
        <fullName evidence="3">DUF1430 domain-containing protein</fullName>
    </submittedName>
</protein>
<keyword evidence="1" id="KW-0472">Membrane</keyword>
<keyword evidence="1" id="KW-1133">Transmembrane helix</keyword>
<reference evidence="3" key="2">
    <citation type="submission" date="2015-08" db="UniProtKB">
        <authorList>
            <consortium name="WormBaseParasite"/>
        </authorList>
    </citation>
    <scope>IDENTIFICATION</scope>
</reference>
<dbReference type="AlphaFoldDB" id="A0A0K0EYS4"/>
<accession>A0A0K0EYS4</accession>
<evidence type="ECO:0000256" key="1">
    <source>
        <dbReference type="SAM" id="Phobius"/>
    </source>
</evidence>
<dbReference type="WBParaSite" id="SVE_0168300.1">
    <property type="protein sequence ID" value="SVE_0168300.1"/>
    <property type="gene ID" value="SVE_0168300"/>
</dbReference>
<organism evidence="2 3">
    <name type="scientific">Strongyloides venezuelensis</name>
    <name type="common">Threadworm</name>
    <dbReference type="NCBI Taxonomy" id="75913"/>
    <lineage>
        <taxon>Eukaryota</taxon>
        <taxon>Metazoa</taxon>
        <taxon>Ecdysozoa</taxon>
        <taxon>Nematoda</taxon>
        <taxon>Chromadorea</taxon>
        <taxon>Rhabditida</taxon>
        <taxon>Tylenchina</taxon>
        <taxon>Panagrolaimomorpha</taxon>
        <taxon>Strongyloidoidea</taxon>
        <taxon>Strongyloididae</taxon>
        <taxon>Strongyloides</taxon>
    </lineage>
</organism>
<keyword evidence="2" id="KW-1185">Reference proteome</keyword>
<keyword evidence="1" id="KW-0812">Transmembrane</keyword>
<sequence>MCRRRGRRWGFSVVLSKLPLSNNVFNLMKVDLFHVTFNLSHFSMVYKSEDCLVLKGQYTRKDGKEVTISATKNWLVLVEHESGNKFVYTMPIDDSQSQNYFTQLRFWFYLLLIISTNIFFIVGLYFLSEFNMDSIIKETYQPEHFNYHGVQIIKPDELFYTFYNLSLFLSNLNTMSLFFFILTSKFKHISLKQKYFKNFCNYIIHGNAIFLSITPYIVALLAYFVCLAMIMYMFFFGISTWVLLGLAILYTTITTIGFKIKINLMKKPLF</sequence>
<feature type="transmembrane region" description="Helical" evidence="1">
    <location>
        <begin position="162"/>
        <end position="182"/>
    </location>
</feature>
<proteinExistence type="predicted"/>
<feature type="transmembrane region" description="Helical" evidence="1">
    <location>
        <begin position="202"/>
        <end position="235"/>
    </location>
</feature>
<evidence type="ECO:0000313" key="3">
    <source>
        <dbReference type="WBParaSite" id="SVE_0168300.1"/>
    </source>
</evidence>
<feature type="transmembrane region" description="Helical" evidence="1">
    <location>
        <begin position="106"/>
        <end position="127"/>
    </location>
</feature>
<name>A0A0K0EYS4_STRVS</name>
<evidence type="ECO:0000313" key="2">
    <source>
        <dbReference type="Proteomes" id="UP000035680"/>
    </source>
</evidence>
<reference evidence="2" key="1">
    <citation type="submission" date="2014-07" db="EMBL/GenBank/DDBJ databases">
        <authorList>
            <person name="Martin A.A"/>
            <person name="De Silva N."/>
        </authorList>
    </citation>
    <scope>NUCLEOTIDE SEQUENCE</scope>
</reference>
<dbReference type="Proteomes" id="UP000035680">
    <property type="component" value="Unassembled WGS sequence"/>
</dbReference>